<accession>A0ACC4DSJ4</accession>
<evidence type="ECO:0000313" key="2">
    <source>
        <dbReference type="Proteomes" id="UP001638806"/>
    </source>
</evidence>
<reference evidence="1" key="1">
    <citation type="submission" date="2024-12" db="EMBL/GenBank/DDBJ databases">
        <title>Comparative genomics and development of molecular markers within Purpureocillium lilacinum and among Purpureocillium species.</title>
        <authorList>
            <person name="Yeh Z.-Y."/>
            <person name="Ni N.-T."/>
            <person name="Lo P.-H."/>
            <person name="Mushyakhwo K."/>
            <person name="Lin C.-F."/>
            <person name="Nai Y.-S."/>
        </authorList>
    </citation>
    <scope>NUCLEOTIDE SEQUENCE</scope>
    <source>
        <strain evidence="1">NCHU-NPUST-175</strain>
    </source>
</reference>
<organism evidence="1 2">
    <name type="scientific">Purpureocillium lilacinum</name>
    <name type="common">Paecilomyces lilacinus</name>
    <dbReference type="NCBI Taxonomy" id="33203"/>
    <lineage>
        <taxon>Eukaryota</taxon>
        <taxon>Fungi</taxon>
        <taxon>Dikarya</taxon>
        <taxon>Ascomycota</taxon>
        <taxon>Pezizomycotina</taxon>
        <taxon>Sordariomycetes</taxon>
        <taxon>Hypocreomycetidae</taxon>
        <taxon>Hypocreales</taxon>
        <taxon>Ophiocordycipitaceae</taxon>
        <taxon>Purpureocillium</taxon>
    </lineage>
</organism>
<gene>
    <name evidence="1" type="ORF">ACCO45_007461</name>
</gene>
<sequence>MVLQDLGRRINAAVTNLTREQNLDEKVPPPSPLETPHELRIRLYAQRDLLRPSRSRRQRAPRRPAAQVHQEHRQLQGPPPAVNKKRLIQKAVFDELVKLVDPHAEPFKPKKGKPNVIMFVGLQGAGKTTTCTKLARHYQTRGFRSCLVCADTFRAGAFDQLKQNATKAKIPYYGSLTETDPAVVARAGVEQFKKEKFDVIIVDTSGRHRQESALFQEMVDIQTAIRPDETIMVLDASIGQQAESQAKAFKEAADFGAIIITKTDGHAHGGGAISAVAATHTPIVFIGTGEHMLDLERFAPQQFVQKLLGMGDMAGLVEHVQSLNLNQKDTMKHIQEGIFTVRDLRDQLSNIMKMGPLSKMAGMIPGMSNMMQGMDDEEGSAKLKRMIYICDSMTDKELDSDGKILIEQPSRMTRIARGSGTGRSRAMGGGNKAQQMAAMQKRLQSMGGAGGAGGMGGMGDIMKMLGGGGGGMPDMGNLQAMMKQMGMGGGMPGMPGGGGGRGRR</sequence>
<keyword evidence="2" id="KW-1185">Reference proteome</keyword>
<name>A0ACC4DSJ4_PURLI</name>
<protein>
    <submittedName>
        <fullName evidence="1">Uncharacterized protein</fullName>
    </submittedName>
</protein>
<proteinExistence type="predicted"/>
<dbReference type="Proteomes" id="UP001638806">
    <property type="component" value="Unassembled WGS sequence"/>
</dbReference>
<comment type="caution">
    <text evidence="1">The sequence shown here is derived from an EMBL/GenBank/DDBJ whole genome shotgun (WGS) entry which is preliminary data.</text>
</comment>
<dbReference type="EMBL" id="JBGNUJ010000006">
    <property type="protein sequence ID" value="KAL3959299.1"/>
    <property type="molecule type" value="Genomic_DNA"/>
</dbReference>
<evidence type="ECO:0000313" key="1">
    <source>
        <dbReference type="EMBL" id="KAL3959299.1"/>
    </source>
</evidence>